<dbReference type="KEGG" id="phu:Phum_PHUM433190"/>
<sequence>MVQLVDLDNMSGPPYLCVFHLATAGQQGPNLGSDEEEIVAMIYIVIDKTLNKFKIE</sequence>
<protein>
    <submittedName>
        <fullName evidence="1 2">Uncharacterized protein</fullName>
    </submittedName>
</protein>
<reference evidence="2" key="3">
    <citation type="submission" date="2021-02" db="UniProtKB">
        <authorList>
            <consortium name="EnsemblMetazoa"/>
        </authorList>
    </citation>
    <scope>IDENTIFICATION</scope>
    <source>
        <strain evidence="2">USDA</strain>
    </source>
</reference>
<dbReference type="VEuPathDB" id="VectorBase:PHUM433190"/>
<dbReference type="InParanoid" id="E0VTM6"/>
<dbReference type="HOGENOM" id="CLU_3016634_0_0_1"/>
<dbReference type="AlphaFoldDB" id="E0VTM6"/>
<dbReference type="EMBL" id="DS235767">
    <property type="protein sequence ID" value="EEB16701.1"/>
    <property type="molecule type" value="Genomic_DNA"/>
</dbReference>
<dbReference type="RefSeq" id="XP_002429439.1">
    <property type="nucleotide sequence ID" value="XM_002429394.1"/>
</dbReference>
<dbReference type="OrthoDB" id="8194569at2759"/>
<keyword evidence="3" id="KW-1185">Reference proteome</keyword>
<gene>
    <name evidence="2" type="primary">8230293</name>
    <name evidence="1" type="ORF">Phum_PHUM433190</name>
</gene>
<dbReference type="EMBL" id="AAZO01005293">
    <property type="status" value="NOT_ANNOTATED_CDS"/>
    <property type="molecule type" value="Genomic_DNA"/>
</dbReference>
<evidence type="ECO:0000313" key="3">
    <source>
        <dbReference type="Proteomes" id="UP000009046"/>
    </source>
</evidence>
<name>E0VTM6_PEDHC</name>
<dbReference type="GeneID" id="8230293"/>
<accession>E0VTM6</accession>
<dbReference type="CTD" id="8230293"/>
<evidence type="ECO:0000313" key="2">
    <source>
        <dbReference type="EnsemblMetazoa" id="PHUM433190-PA"/>
    </source>
</evidence>
<organism>
    <name type="scientific">Pediculus humanus subsp. corporis</name>
    <name type="common">Body louse</name>
    <dbReference type="NCBI Taxonomy" id="121224"/>
    <lineage>
        <taxon>Eukaryota</taxon>
        <taxon>Metazoa</taxon>
        <taxon>Ecdysozoa</taxon>
        <taxon>Arthropoda</taxon>
        <taxon>Hexapoda</taxon>
        <taxon>Insecta</taxon>
        <taxon>Pterygota</taxon>
        <taxon>Neoptera</taxon>
        <taxon>Paraneoptera</taxon>
        <taxon>Psocodea</taxon>
        <taxon>Troctomorpha</taxon>
        <taxon>Phthiraptera</taxon>
        <taxon>Anoplura</taxon>
        <taxon>Pediculidae</taxon>
        <taxon>Pediculus</taxon>
    </lineage>
</organism>
<reference evidence="1" key="1">
    <citation type="submission" date="2007-04" db="EMBL/GenBank/DDBJ databases">
        <title>Annotation of Pediculus humanus corporis strain USDA.</title>
        <authorList>
            <person name="Kirkness E."/>
            <person name="Hannick L."/>
            <person name="Hass B."/>
            <person name="Bruggner R."/>
            <person name="Lawson D."/>
            <person name="Bidwell S."/>
            <person name="Joardar V."/>
            <person name="Caler E."/>
            <person name="Walenz B."/>
            <person name="Inman J."/>
            <person name="Schobel S."/>
            <person name="Galinsky K."/>
            <person name="Amedeo P."/>
            <person name="Strausberg R."/>
        </authorList>
    </citation>
    <scope>NUCLEOTIDE SEQUENCE</scope>
    <source>
        <strain evidence="1">USDA</strain>
    </source>
</reference>
<reference evidence="1" key="2">
    <citation type="submission" date="2007-04" db="EMBL/GenBank/DDBJ databases">
        <title>The genome of the human body louse.</title>
        <authorList>
            <consortium name="The Human Body Louse Genome Consortium"/>
            <person name="Kirkness E."/>
            <person name="Walenz B."/>
            <person name="Hass B."/>
            <person name="Bruggner R."/>
            <person name="Strausberg R."/>
        </authorList>
    </citation>
    <scope>NUCLEOTIDE SEQUENCE</scope>
    <source>
        <strain evidence="1">USDA</strain>
    </source>
</reference>
<evidence type="ECO:0000313" key="1">
    <source>
        <dbReference type="EMBL" id="EEB16701.1"/>
    </source>
</evidence>
<dbReference type="EnsemblMetazoa" id="PHUM433190-RA">
    <property type="protein sequence ID" value="PHUM433190-PA"/>
    <property type="gene ID" value="PHUM433190"/>
</dbReference>
<proteinExistence type="predicted"/>
<dbReference type="Proteomes" id="UP000009046">
    <property type="component" value="Unassembled WGS sequence"/>
</dbReference>
<dbReference type="eggNOG" id="ENOG502SYBJ">
    <property type="taxonomic scope" value="Eukaryota"/>
</dbReference>